<sequence>MASRSRVFVVLGGGDLAGVYDKDHVPLGRFLYKNPFLPIVVKCCTAEEATRLHETCGSIFKDAEDMALTDKQLTARIFFSERLERFYADASPRVTEFFPVLSSRVTWSCVYLDRVYVESITHGYRYAKYASCRTFPEALAWMVLKGGGKRVKGATFRPFADTFTSQQLKDHFEEISRKMRAMSLEPSGGAASASHRTTTPRTRGNPSRHTPHSGQIVEVESDSDSGAEGPEPVSAPRPFTCSTSVSGFSAAICEDDGISNLVVGLRSLDDLDVNDYHRRTGPRGNPHAEPPNDTRIDDDAMVFVSVRRLDGTISRNILWRDEERTRQCIEVPSLGKVVDDVLQVFGFDSSSVVFIHHLYQSTKDVRHFVRTLAAQGMPILLAVWLWDYIVLPGATRRHTDFNLALTRNMVAQVGAREAFALHAHKTRKIRTTQARISWRNRYKKKISNPLTAEQIKARIKKLAERRDEKSVVIKESINEIKRLARALWERFRDHTPQYYFRLITQQAHRVLKKRKTSQWNAYVHQESKRRISEGLDPAQAHLLVPELRATWATMSKEEKHEKTKDAVAELDQIKENKEYAPHNVNISGFHDARANLDSIEDQLSTLAARTGTECILIAVRDNMDSWLLPRSWVSSERMGNWFAHTTGMSLARFAGLTESFAVSGLEGTRLNREQELNDMKRECSDLILEKLTTCAAPEKITRMNYANFSLKITEKHGIICVGWPLDRFVCPSEIKTKLELGVLLNSWKNGSTYFKKLSPEELRAQPPPSIPSETAIPTPSTPSANQTAPIASTSSLSLSSVPDQLQQAPLLPPPPPFPEGAPSSVQGVLLSNGQTLVAQKTRKKRSDAGKPRGPRKKAATSDGTMPRSNVRPPQAA</sequence>
<gene>
    <name evidence="1" type="ORF">NM688_g6048</name>
</gene>
<name>A0ACC1SKH3_9APHY</name>
<protein>
    <submittedName>
        <fullName evidence="1">Uncharacterized protein</fullName>
    </submittedName>
</protein>
<organism evidence="1 2">
    <name type="scientific">Phlebia brevispora</name>
    <dbReference type="NCBI Taxonomy" id="194682"/>
    <lineage>
        <taxon>Eukaryota</taxon>
        <taxon>Fungi</taxon>
        <taxon>Dikarya</taxon>
        <taxon>Basidiomycota</taxon>
        <taxon>Agaricomycotina</taxon>
        <taxon>Agaricomycetes</taxon>
        <taxon>Polyporales</taxon>
        <taxon>Meruliaceae</taxon>
        <taxon>Phlebia</taxon>
    </lineage>
</organism>
<comment type="caution">
    <text evidence="1">The sequence shown here is derived from an EMBL/GenBank/DDBJ whole genome shotgun (WGS) entry which is preliminary data.</text>
</comment>
<dbReference type="EMBL" id="JANHOG010001191">
    <property type="protein sequence ID" value="KAJ3541683.1"/>
    <property type="molecule type" value="Genomic_DNA"/>
</dbReference>
<evidence type="ECO:0000313" key="1">
    <source>
        <dbReference type="EMBL" id="KAJ3541683.1"/>
    </source>
</evidence>
<evidence type="ECO:0000313" key="2">
    <source>
        <dbReference type="Proteomes" id="UP001148662"/>
    </source>
</evidence>
<proteinExistence type="predicted"/>
<keyword evidence="2" id="KW-1185">Reference proteome</keyword>
<dbReference type="Proteomes" id="UP001148662">
    <property type="component" value="Unassembled WGS sequence"/>
</dbReference>
<accession>A0ACC1SKH3</accession>
<reference evidence="1" key="1">
    <citation type="submission" date="2022-07" db="EMBL/GenBank/DDBJ databases">
        <title>Genome Sequence of Phlebia brevispora.</title>
        <authorList>
            <person name="Buettner E."/>
        </authorList>
    </citation>
    <scope>NUCLEOTIDE SEQUENCE</scope>
    <source>
        <strain evidence="1">MPL23</strain>
    </source>
</reference>